<feature type="transmembrane region" description="Helical" evidence="1">
    <location>
        <begin position="108"/>
        <end position="131"/>
    </location>
</feature>
<accession>A0ABV7L9Z6</accession>
<evidence type="ECO:0000313" key="3">
    <source>
        <dbReference type="Proteomes" id="UP001595528"/>
    </source>
</evidence>
<evidence type="ECO:0000313" key="2">
    <source>
        <dbReference type="EMBL" id="MFC3231506.1"/>
    </source>
</evidence>
<feature type="transmembrane region" description="Helical" evidence="1">
    <location>
        <begin position="28"/>
        <end position="44"/>
    </location>
</feature>
<organism evidence="2 3">
    <name type="scientific">Marinibaculum pumilum</name>
    <dbReference type="NCBI Taxonomy" id="1766165"/>
    <lineage>
        <taxon>Bacteria</taxon>
        <taxon>Pseudomonadati</taxon>
        <taxon>Pseudomonadota</taxon>
        <taxon>Alphaproteobacteria</taxon>
        <taxon>Rhodospirillales</taxon>
        <taxon>Rhodospirillaceae</taxon>
        <taxon>Marinibaculum</taxon>
    </lineage>
</organism>
<keyword evidence="3" id="KW-1185">Reference proteome</keyword>
<evidence type="ECO:0000256" key="1">
    <source>
        <dbReference type="SAM" id="Phobius"/>
    </source>
</evidence>
<keyword evidence="1" id="KW-0472">Membrane</keyword>
<keyword evidence="1" id="KW-0812">Transmembrane</keyword>
<reference evidence="3" key="1">
    <citation type="journal article" date="2019" name="Int. J. Syst. Evol. Microbiol.">
        <title>The Global Catalogue of Microorganisms (GCM) 10K type strain sequencing project: providing services to taxonomists for standard genome sequencing and annotation.</title>
        <authorList>
            <consortium name="The Broad Institute Genomics Platform"/>
            <consortium name="The Broad Institute Genome Sequencing Center for Infectious Disease"/>
            <person name="Wu L."/>
            <person name="Ma J."/>
        </authorList>
    </citation>
    <scope>NUCLEOTIDE SEQUENCE [LARGE SCALE GENOMIC DNA]</scope>
    <source>
        <strain evidence="3">KCTC 42964</strain>
    </source>
</reference>
<dbReference type="Proteomes" id="UP001595528">
    <property type="component" value="Unassembled WGS sequence"/>
</dbReference>
<protein>
    <submittedName>
        <fullName evidence="2">Uncharacterized protein</fullName>
    </submittedName>
</protein>
<sequence length="137" mass="15411">MTQDPQAIDLQIVADTIKEENGLIHQRLLWGLTLQGFMFASYFWDGSDEVEPIKFALPWLGAILGLSSVTGSIFAHCAVERAIRTFNELQTRRGGVLSVNPAMQVPRLLLPFAPHFFIPFAVTVFWIVVWFSNHGSH</sequence>
<feature type="transmembrane region" description="Helical" evidence="1">
    <location>
        <begin position="56"/>
        <end position="79"/>
    </location>
</feature>
<keyword evidence="1" id="KW-1133">Transmembrane helix</keyword>
<name>A0ABV7L9Z6_9PROT</name>
<comment type="caution">
    <text evidence="2">The sequence shown here is derived from an EMBL/GenBank/DDBJ whole genome shotgun (WGS) entry which is preliminary data.</text>
</comment>
<gene>
    <name evidence="2" type="ORF">ACFOGJ_29935</name>
</gene>
<proteinExistence type="predicted"/>
<dbReference type="RefSeq" id="WP_379906998.1">
    <property type="nucleotide sequence ID" value="NZ_JBHRTR010000054.1"/>
</dbReference>
<dbReference type="EMBL" id="JBHRTR010000054">
    <property type="protein sequence ID" value="MFC3231506.1"/>
    <property type="molecule type" value="Genomic_DNA"/>
</dbReference>